<dbReference type="AlphaFoldDB" id="A0A699ZCC6"/>
<evidence type="ECO:0000313" key="2">
    <source>
        <dbReference type="EMBL" id="GFH16856.1"/>
    </source>
</evidence>
<comment type="caution">
    <text evidence="2">The sequence shown here is derived from an EMBL/GenBank/DDBJ whole genome shotgun (WGS) entry which is preliminary data.</text>
</comment>
<organism evidence="2 3">
    <name type="scientific">Haematococcus lacustris</name>
    <name type="common">Green alga</name>
    <name type="synonym">Haematococcus pluvialis</name>
    <dbReference type="NCBI Taxonomy" id="44745"/>
    <lineage>
        <taxon>Eukaryota</taxon>
        <taxon>Viridiplantae</taxon>
        <taxon>Chlorophyta</taxon>
        <taxon>core chlorophytes</taxon>
        <taxon>Chlorophyceae</taxon>
        <taxon>CS clade</taxon>
        <taxon>Chlamydomonadales</taxon>
        <taxon>Haematococcaceae</taxon>
        <taxon>Haematococcus</taxon>
    </lineage>
</organism>
<name>A0A699ZCC6_HAELA</name>
<accession>A0A699ZCC6</accession>
<protein>
    <submittedName>
        <fullName evidence="2">Uncharacterized protein</fullName>
    </submittedName>
</protein>
<keyword evidence="3" id="KW-1185">Reference proteome</keyword>
<evidence type="ECO:0000313" key="3">
    <source>
        <dbReference type="Proteomes" id="UP000485058"/>
    </source>
</evidence>
<evidence type="ECO:0000256" key="1">
    <source>
        <dbReference type="SAM" id="MobiDB-lite"/>
    </source>
</evidence>
<proteinExistence type="predicted"/>
<sequence length="158" mass="16149">MALADPAEAADIVTAFRAEPLIWLPLASCKAPAERREDVSRLQGSESEGRPQGWPAGGAGAGPGAAAARLGAFYACGQCVWLDPSGGLLEAAAGLAQGGGGDLPPPQPPTYPTRVLSPHYPSLHLFFTRQLGQQPLQGADLAGCAGAVHQQQLAQAMS</sequence>
<feature type="region of interest" description="Disordered" evidence="1">
    <location>
        <begin position="37"/>
        <end position="65"/>
    </location>
</feature>
<reference evidence="2 3" key="1">
    <citation type="submission" date="2020-02" db="EMBL/GenBank/DDBJ databases">
        <title>Draft genome sequence of Haematococcus lacustris strain NIES-144.</title>
        <authorList>
            <person name="Morimoto D."/>
            <person name="Nakagawa S."/>
            <person name="Yoshida T."/>
            <person name="Sawayama S."/>
        </authorList>
    </citation>
    <scope>NUCLEOTIDE SEQUENCE [LARGE SCALE GENOMIC DNA]</scope>
    <source>
        <strain evidence="2 3">NIES-144</strain>
    </source>
</reference>
<dbReference type="EMBL" id="BLLF01001061">
    <property type="protein sequence ID" value="GFH16856.1"/>
    <property type="molecule type" value="Genomic_DNA"/>
</dbReference>
<gene>
    <name evidence="2" type="ORF">HaLaN_13365</name>
</gene>
<dbReference type="Proteomes" id="UP000485058">
    <property type="component" value="Unassembled WGS sequence"/>
</dbReference>